<sequence length="92" mass="10197">MTVQLVGNAAPLVLDARPVQKGESRLEIVEDLLDSAEKLIFVDNVLMDRELDSQHVLEAINQRGHTYVVPKRMKTREKAQANGSPSGIRTGM</sequence>
<comment type="caution">
    <text evidence="1">The sequence shown here is derived from an EMBL/GenBank/DDBJ whole genome shotgun (WGS) entry which is preliminary data.</text>
</comment>
<gene>
    <name evidence="1" type="ORF">GCM10025751_23910</name>
</gene>
<evidence type="ECO:0000313" key="2">
    <source>
        <dbReference type="Proteomes" id="UP001501729"/>
    </source>
</evidence>
<dbReference type="Proteomes" id="UP001501729">
    <property type="component" value="Unassembled WGS sequence"/>
</dbReference>
<name>A0AAV3UHJ9_9EURY</name>
<protein>
    <recommendedName>
        <fullName evidence="3">Transposase</fullName>
    </recommendedName>
</protein>
<keyword evidence="2" id="KW-1185">Reference proteome</keyword>
<organism evidence="1 2">
    <name type="scientific">Haladaptatus pallidirubidus</name>
    <dbReference type="NCBI Taxonomy" id="1008152"/>
    <lineage>
        <taxon>Archaea</taxon>
        <taxon>Methanobacteriati</taxon>
        <taxon>Methanobacteriota</taxon>
        <taxon>Stenosarchaea group</taxon>
        <taxon>Halobacteria</taxon>
        <taxon>Halobacteriales</taxon>
        <taxon>Haladaptataceae</taxon>
        <taxon>Haladaptatus</taxon>
    </lineage>
</organism>
<evidence type="ECO:0008006" key="3">
    <source>
        <dbReference type="Google" id="ProtNLM"/>
    </source>
</evidence>
<dbReference type="EMBL" id="BAABKX010000008">
    <property type="protein sequence ID" value="GAA5050192.1"/>
    <property type="molecule type" value="Genomic_DNA"/>
</dbReference>
<reference evidence="1 2" key="1">
    <citation type="journal article" date="2019" name="Int. J. Syst. Evol. Microbiol.">
        <title>The Global Catalogue of Microorganisms (GCM) 10K type strain sequencing project: providing services to taxonomists for standard genome sequencing and annotation.</title>
        <authorList>
            <consortium name="The Broad Institute Genomics Platform"/>
            <consortium name="The Broad Institute Genome Sequencing Center for Infectious Disease"/>
            <person name="Wu L."/>
            <person name="Ma J."/>
        </authorList>
    </citation>
    <scope>NUCLEOTIDE SEQUENCE [LARGE SCALE GENOMIC DNA]</scope>
    <source>
        <strain evidence="1 2">JCM 17504</strain>
    </source>
</reference>
<evidence type="ECO:0000313" key="1">
    <source>
        <dbReference type="EMBL" id="GAA5050192.1"/>
    </source>
</evidence>
<accession>A0AAV3UHJ9</accession>
<proteinExistence type="predicted"/>
<dbReference type="AlphaFoldDB" id="A0AAV3UHJ9"/>